<dbReference type="HAMAP" id="MF_00208">
    <property type="entry name" value="MurE"/>
    <property type="match status" value="1"/>
</dbReference>
<keyword evidence="2 3" id="KW-0131">Cell cycle</keyword>
<evidence type="ECO:0000256" key="3">
    <source>
        <dbReference type="RuleBase" id="RU004135"/>
    </source>
</evidence>
<dbReference type="AlphaFoldDB" id="A0A0D8FTN9"/>
<comment type="similarity">
    <text evidence="1 2">Belongs to the MurCDEF family. MurE subfamily.</text>
</comment>
<dbReference type="NCBIfam" id="TIGR01085">
    <property type="entry name" value="murE"/>
    <property type="match status" value="1"/>
</dbReference>
<dbReference type="GO" id="GO:0071555">
    <property type="term" value="P:cell wall organization"/>
    <property type="evidence" value="ECO:0007669"/>
    <property type="project" value="UniProtKB-KW"/>
</dbReference>
<dbReference type="GO" id="GO:0005737">
    <property type="term" value="C:cytoplasm"/>
    <property type="evidence" value="ECO:0007669"/>
    <property type="project" value="UniProtKB-SubCell"/>
</dbReference>
<dbReference type="Pfam" id="PF02875">
    <property type="entry name" value="Mur_ligase_C"/>
    <property type="match status" value="1"/>
</dbReference>
<feature type="binding site" evidence="2">
    <location>
        <begin position="144"/>
        <end position="145"/>
    </location>
    <ligand>
        <name>UDP-N-acetyl-alpha-D-muramoyl-L-alanyl-D-glutamate</name>
        <dbReference type="ChEBI" id="CHEBI:83900"/>
    </ligand>
</feature>
<feature type="binding site" evidence="2">
    <location>
        <position position="437"/>
    </location>
    <ligand>
        <name>meso-2,6-diaminopimelate</name>
        <dbReference type="ChEBI" id="CHEBI:57791"/>
    </ligand>
</feature>
<keyword evidence="2" id="KW-0963">Cytoplasm</keyword>
<keyword evidence="2 3" id="KW-0132">Cell division</keyword>
<dbReference type="InterPro" id="IPR035911">
    <property type="entry name" value="MurE/MurF_N"/>
</dbReference>
<proteinExistence type="inferred from homology"/>
<dbReference type="GO" id="GO:0005524">
    <property type="term" value="F:ATP binding"/>
    <property type="evidence" value="ECO:0007669"/>
    <property type="project" value="UniProtKB-UniRule"/>
</dbReference>
<feature type="binding site" evidence="2">
    <location>
        <position position="362"/>
    </location>
    <ligand>
        <name>meso-2,6-diaminopimelate</name>
        <dbReference type="ChEBI" id="CHEBI:57791"/>
    </ligand>
</feature>
<keyword evidence="2" id="KW-0460">Magnesium</keyword>
<feature type="domain" description="Mur ligase C-terminal" evidence="4">
    <location>
        <begin position="312"/>
        <end position="439"/>
    </location>
</feature>
<gene>
    <name evidence="6" type="primary">murE2</name>
    <name evidence="2" type="synonym">murE</name>
    <name evidence="6" type="ORF">FEAC_15770</name>
</gene>
<dbReference type="InterPro" id="IPR004101">
    <property type="entry name" value="Mur_ligase_C"/>
</dbReference>
<feature type="binding site" evidence="2">
    <location>
        <position position="441"/>
    </location>
    <ligand>
        <name>meso-2,6-diaminopimelate</name>
        <dbReference type="ChEBI" id="CHEBI:57791"/>
    </ligand>
</feature>
<dbReference type="Gene3D" id="3.40.1390.10">
    <property type="entry name" value="MurE/MurF, N-terminal domain"/>
    <property type="match status" value="1"/>
</dbReference>
<name>A0A0D8FTN9_9ACTN</name>
<dbReference type="EC" id="6.3.2.13" evidence="2"/>
<dbReference type="GeneID" id="78372758"/>
<dbReference type="Gene3D" id="3.90.190.20">
    <property type="entry name" value="Mur ligase, C-terminal domain"/>
    <property type="match status" value="1"/>
</dbReference>
<dbReference type="EMBL" id="JXUW01000013">
    <property type="protein sequence ID" value="KJE76648.1"/>
    <property type="molecule type" value="Genomic_DNA"/>
</dbReference>
<reference evidence="6 7" key="1">
    <citation type="submission" date="2015-01" db="EMBL/GenBank/DDBJ databases">
        <title>Draft genome of the acidophilic iron oxidizer Ferrimicrobium acidiphilum strain T23.</title>
        <authorList>
            <person name="Poehlein A."/>
            <person name="Eisen S."/>
            <person name="Schloemann M."/>
            <person name="Johnson B.D."/>
            <person name="Daniel R."/>
            <person name="Muehling M."/>
        </authorList>
    </citation>
    <scope>NUCLEOTIDE SEQUENCE [LARGE SCALE GENOMIC DNA]</scope>
    <source>
        <strain evidence="6 7">T23</strain>
    </source>
</reference>
<dbReference type="NCBIfam" id="NF001126">
    <property type="entry name" value="PRK00139.1-4"/>
    <property type="match status" value="1"/>
</dbReference>
<feature type="modified residue" description="N6-carboxylysine" evidence="2">
    <location>
        <position position="211"/>
    </location>
</feature>
<sequence>MTLGELARLLDAQVVGEGFENLTALGLAMDHRLLNEGDVFAVVPGSHVDSSIFVEEAVRKGAVALLVAHPLTTSLPQLVVDPRQLRDRVAMASHLVYGEPSKKLKVVGVTGTNGKTTTVSLVSEMLGLLGCGVGTMGTLWGRLTTPEAPEIARRLAHFVDQGRNYAAMEISSIALSMDRVKYLHVDVAMFTNLSQDHLDFHPSMEEYFEAKASLFQPSYASLGVINADDTWGQRLLKVAGVPVVGVSDAELSQVTLGPYGLSFDLRGHRFAAPLIGHHNLVNLHMALMAMEALGFELADLVEVAREVQAPRGRLERVPSRYGSIFIDYAHSPGALEQVLVAARLSLGRNGKLLIVFGAGGERDHGKRPLMGATAERLADVVIITSDNPRSEDPQAIADDVAAGCVNGTKPRILLDRRVAIRTAVEELGDEDVLVIAGKGHERSQRIGTASYDFDDYDEALRAVLELKDGKR</sequence>
<comment type="function">
    <text evidence="2">Catalyzes the addition of meso-diaminopimelic acid to the nucleotide precursor UDP-N-acetylmuramoyl-L-alanyl-D-glutamate (UMAG) in the biosynthesis of bacterial cell-wall peptidoglycan.</text>
</comment>
<comment type="caution">
    <text evidence="2">Lacks conserved residue(s) required for the propagation of feature annotation.</text>
</comment>
<dbReference type="Proteomes" id="UP000032336">
    <property type="component" value="Unassembled WGS sequence"/>
</dbReference>
<dbReference type="InterPro" id="IPR005761">
    <property type="entry name" value="UDP-N-AcMur-Glu-dNH2Pim_ligase"/>
</dbReference>
<keyword evidence="2 3" id="KW-0573">Peptidoglycan synthesis</keyword>
<feature type="domain" description="Mur ligase central" evidence="5">
    <location>
        <begin position="109"/>
        <end position="289"/>
    </location>
</feature>
<evidence type="ECO:0000259" key="5">
    <source>
        <dbReference type="Pfam" id="PF08245"/>
    </source>
</evidence>
<evidence type="ECO:0000256" key="1">
    <source>
        <dbReference type="ARBA" id="ARBA00005898"/>
    </source>
</evidence>
<keyword evidence="2 3" id="KW-0961">Cell wall biogenesis/degradation</keyword>
<feature type="binding site" evidence="2">
    <location>
        <begin position="386"/>
        <end position="389"/>
    </location>
    <ligand>
        <name>meso-2,6-diaminopimelate</name>
        <dbReference type="ChEBI" id="CHEBI:57791"/>
    </ligand>
</feature>
<comment type="cofactor">
    <cofactor evidence="2">
        <name>Mg(2+)</name>
        <dbReference type="ChEBI" id="CHEBI:18420"/>
    </cofactor>
</comment>
<comment type="subcellular location">
    <subcellularLocation>
        <location evidence="2 3">Cytoplasm</location>
    </subcellularLocation>
</comment>
<dbReference type="PATRIC" id="fig|1121877.4.peg.1751"/>
<feature type="binding site" evidence="2">
    <location>
        <position position="171"/>
    </location>
    <ligand>
        <name>UDP-N-acetyl-alpha-D-muramoyl-L-alanyl-D-glutamate</name>
        <dbReference type="ChEBI" id="CHEBI:83900"/>
    </ligand>
</feature>
<dbReference type="GO" id="GO:0009252">
    <property type="term" value="P:peptidoglycan biosynthetic process"/>
    <property type="evidence" value="ECO:0007669"/>
    <property type="project" value="UniProtKB-UniRule"/>
</dbReference>
<dbReference type="RefSeq" id="WP_035389618.1">
    <property type="nucleotide sequence ID" value="NZ_JXUW01000013.1"/>
</dbReference>
<dbReference type="eggNOG" id="COG0769">
    <property type="taxonomic scope" value="Bacteria"/>
</dbReference>
<dbReference type="SUPFAM" id="SSF53623">
    <property type="entry name" value="MurD-like peptide ligases, catalytic domain"/>
    <property type="match status" value="1"/>
</dbReference>
<dbReference type="SUPFAM" id="SSF63418">
    <property type="entry name" value="MurE/MurF N-terminal domain"/>
    <property type="match status" value="1"/>
</dbReference>
<dbReference type="PANTHER" id="PTHR23135:SF4">
    <property type="entry name" value="UDP-N-ACETYLMURAMOYL-L-ALANYL-D-GLUTAMATE--2,6-DIAMINOPIMELATE LIGASE MURE HOMOLOG, CHLOROPLASTIC"/>
    <property type="match status" value="1"/>
</dbReference>
<evidence type="ECO:0000259" key="4">
    <source>
        <dbReference type="Pfam" id="PF02875"/>
    </source>
</evidence>
<dbReference type="UniPathway" id="UPA00219"/>
<dbReference type="InterPro" id="IPR036615">
    <property type="entry name" value="Mur_ligase_C_dom_sf"/>
</dbReference>
<dbReference type="PANTHER" id="PTHR23135">
    <property type="entry name" value="MUR LIGASE FAMILY MEMBER"/>
    <property type="match status" value="1"/>
</dbReference>
<dbReference type="GO" id="GO:0051301">
    <property type="term" value="P:cell division"/>
    <property type="evidence" value="ECO:0007669"/>
    <property type="project" value="UniProtKB-KW"/>
</dbReference>
<feature type="binding site" evidence="2">
    <location>
        <position position="179"/>
    </location>
    <ligand>
        <name>UDP-N-acetyl-alpha-D-muramoyl-L-alanyl-D-glutamate</name>
        <dbReference type="ChEBI" id="CHEBI:83900"/>
    </ligand>
</feature>
<feature type="binding site" evidence="2">
    <location>
        <begin position="111"/>
        <end position="117"/>
    </location>
    <ligand>
        <name>ATP</name>
        <dbReference type="ChEBI" id="CHEBI:30616"/>
    </ligand>
</feature>
<dbReference type="SUPFAM" id="SSF53244">
    <property type="entry name" value="MurD-like peptide ligases, peptide-binding domain"/>
    <property type="match status" value="1"/>
</dbReference>
<organism evidence="6 7">
    <name type="scientific">Ferrimicrobium acidiphilum DSM 19497</name>
    <dbReference type="NCBI Taxonomy" id="1121877"/>
    <lineage>
        <taxon>Bacteria</taxon>
        <taxon>Bacillati</taxon>
        <taxon>Actinomycetota</taxon>
        <taxon>Acidimicrobiia</taxon>
        <taxon>Acidimicrobiales</taxon>
        <taxon>Acidimicrobiaceae</taxon>
        <taxon>Ferrimicrobium</taxon>
    </lineage>
</organism>
<protein>
    <recommendedName>
        <fullName evidence="2">UDP-N-acetylmuramoyl-L-alanyl-D-glutamate--2,6-diaminopimelate ligase</fullName>
        <ecNumber evidence="2">6.3.2.13</ecNumber>
    </recommendedName>
    <alternativeName>
        <fullName evidence="2">Meso-A2pm-adding enzyme</fullName>
    </alternativeName>
    <alternativeName>
        <fullName evidence="2">Meso-diaminopimelate-adding enzyme</fullName>
    </alternativeName>
    <alternativeName>
        <fullName evidence="2">UDP-MurNAc-L-Ala-D-Glu:meso-diaminopimelate ligase</fullName>
    </alternativeName>
    <alternativeName>
        <fullName evidence="2">UDP-MurNAc-tripeptide synthetase</fullName>
    </alternativeName>
    <alternativeName>
        <fullName evidence="2">UDP-N-acetylmuramyl-tripeptide synthetase</fullName>
    </alternativeName>
</protein>
<keyword evidence="2" id="KW-0547">Nucleotide-binding</keyword>
<keyword evidence="2 6" id="KW-0436">Ligase</keyword>
<dbReference type="GO" id="GO:0008765">
    <property type="term" value="F:UDP-N-acetylmuramoylalanyl-D-glutamate-2,6-diaminopimelate ligase activity"/>
    <property type="evidence" value="ECO:0007669"/>
    <property type="project" value="UniProtKB-UniRule"/>
</dbReference>
<dbReference type="Pfam" id="PF08245">
    <property type="entry name" value="Mur_ligase_M"/>
    <property type="match status" value="1"/>
</dbReference>
<dbReference type="InterPro" id="IPR013221">
    <property type="entry name" value="Mur_ligase_cen"/>
</dbReference>
<evidence type="ECO:0000313" key="7">
    <source>
        <dbReference type="Proteomes" id="UP000032336"/>
    </source>
</evidence>
<keyword evidence="2 3" id="KW-0133">Cell shape</keyword>
<comment type="pathway">
    <text evidence="2 3">Cell wall biogenesis; peptidoglycan biosynthesis.</text>
</comment>
<keyword evidence="2" id="KW-0067">ATP-binding</keyword>
<evidence type="ECO:0000256" key="2">
    <source>
        <dbReference type="HAMAP-Rule" id="MF_00208"/>
    </source>
</evidence>
<dbReference type="STRING" id="1121877.FEAC_15770"/>
<accession>A0A0D8FTN9</accession>
<comment type="caution">
    <text evidence="6">The sequence shown here is derived from an EMBL/GenBank/DDBJ whole genome shotgun (WGS) entry which is preliminary data.</text>
</comment>
<evidence type="ECO:0000313" key="6">
    <source>
        <dbReference type="EMBL" id="KJE76648.1"/>
    </source>
</evidence>
<comment type="PTM">
    <text evidence="2">Carboxylation is probably crucial for Mg(2+) binding and, consequently, for the gamma-phosphate positioning of ATP.</text>
</comment>
<dbReference type="GO" id="GO:0000287">
    <property type="term" value="F:magnesium ion binding"/>
    <property type="evidence" value="ECO:0007669"/>
    <property type="project" value="UniProtKB-UniRule"/>
</dbReference>
<dbReference type="GO" id="GO:0008360">
    <property type="term" value="P:regulation of cell shape"/>
    <property type="evidence" value="ECO:0007669"/>
    <property type="project" value="UniProtKB-KW"/>
</dbReference>
<dbReference type="InterPro" id="IPR036565">
    <property type="entry name" value="Mur-like_cat_sf"/>
</dbReference>
<keyword evidence="7" id="KW-1185">Reference proteome</keyword>
<comment type="catalytic activity">
    <reaction evidence="2">
        <text>UDP-N-acetyl-alpha-D-muramoyl-L-alanyl-D-glutamate + meso-2,6-diaminopimelate + ATP = UDP-N-acetyl-alpha-D-muramoyl-L-alanyl-gamma-D-glutamyl-meso-2,6-diaminopimelate + ADP + phosphate + H(+)</text>
        <dbReference type="Rhea" id="RHEA:23676"/>
        <dbReference type="ChEBI" id="CHEBI:15378"/>
        <dbReference type="ChEBI" id="CHEBI:30616"/>
        <dbReference type="ChEBI" id="CHEBI:43474"/>
        <dbReference type="ChEBI" id="CHEBI:57791"/>
        <dbReference type="ChEBI" id="CHEBI:83900"/>
        <dbReference type="ChEBI" id="CHEBI:83905"/>
        <dbReference type="ChEBI" id="CHEBI:456216"/>
        <dbReference type="EC" id="6.3.2.13"/>
    </reaction>
</comment>
<feature type="short sequence motif" description="Meso-diaminopimelate recognition motif" evidence="2">
    <location>
        <begin position="386"/>
        <end position="389"/>
    </location>
</feature>
<dbReference type="Gene3D" id="3.40.1190.10">
    <property type="entry name" value="Mur-like, catalytic domain"/>
    <property type="match status" value="1"/>
</dbReference>